<dbReference type="Proteomes" id="UP000231912">
    <property type="component" value="Unassembled WGS sequence"/>
</dbReference>
<accession>A0A2M9ZGT0</accession>
<name>A0A2M9ZGT0_9LEPT</name>
<evidence type="ECO:0000313" key="2">
    <source>
        <dbReference type="Proteomes" id="UP000231912"/>
    </source>
</evidence>
<proteinExistence type="predicted"/>
<comment type="caution">
    <text evidence="1">The sequence shown here is derived from an EMBL/GenBank/DDBJ whole genome shotgun (WGS) entry which is preliminary data.</text>
</comment>
<dbReference type="EMBL" id="NPDT01000001">
    <property type="protein sequence ID" value="PJZ67584.1"/>
    <property type="molecule type" value="Genomic_DNA"/>
</dbReference>
<evidence type="ECO:0000313" key="1">
    <source>
        <dbReference type="EMBL" id="PJZ67584.1"/>
    </source>
</evidence>
<gene>
    <name evidence="1" type="ORF">CH371_06120</name>
</gene>
<sequence length="70" mass="7910">MFPSESEDFCSDEGPVTKKPAREERVFANAISELLLSAPKKEEESEQICLEGHLRHSYTFRLGNLGKVVK</sequence>
<dbReference type="AlphaFoldDB" id="A0A2M9ZGT0"/>
<protein>
    <submittedName>
        <fullName evidence="1">Uncharacterized protein</fullName>
    </submittedName>
</protein>
<organism evidence="1 2">
    <name type="scientific">Leptospira wolffii</name>
    <dbReference type="NCBI Taxonomy" id="409998"/>
    <lineage>
        <taxon>Bacteria</taxon>
        <taxon>Pseudomonadati</taxon>
        <taxon>Spirochaetota</taxon>
        <taxon>Spirochaetia</taxon>
        <taxon>Leptospirales</taxon>
        <taxon>Leptospiraceae</taxon>
        <taxon>Leptospira</taxon>
    </lineage>
</organism>
<reference evidence="1 2" key="1">
    <citation type="submission" date="2017-07" db="EMBL/GenBank/DDBJ databases">
        <title>Leptospira spp. isolated from tropical soils.</title>
        <authorList>
            <person name="Thibeaux R."/>
            <person name="Iraola G."/>
            <person name="Ferres I."/>
            <person name="Bierque E."/>
            <person name="Girault D."/>
            <person name="Soupe-Gilbert M.-E."/>
            <person name="Picardeau M."/>
            <person name="Goarant C."/>
        </authorList>
    </citation>
    <scope>NUCLEOTIDE SEQUENCE [LARGE SCALE GENOMIC DNA]</scope>
    <source>
        <strain evidence="1 2">FH2-C-A2</strain>
    </source>
</reference>